<reference evidence="1 2" key="1">
    <citation type="submission" date="2020-04" db="EMBL/GenBank/DDBJ databases">
        <authorList>
            <person name="Hogendoorn C."/>
        </authorList>
    </citation>
    <scope>NUCLEOTIDE SEQUENCE [LARGE SCALE GENOMIC DNA]</scope>
    <source>
        <strain evidence="1">COOX1</strain>
    </source>
</reference>
<proteinExistence type="predicted"/>
<gene>
    <name evidence="1" type="ORF">COOX1_2949</name>
</gene>
<dbReference type="EMBL" id="LR792683">
    <property type="protein sequence ID" value="CAB3395511.1"/>
    <property type="molecule type" value="Genomic_DNA"/>
</dbReference>
<sequence>MVGYLCGYWVTAVSIQTEVPFSFPRLMDIVSVNFWTGNPVSIRPLWRSGNMMGSILQEQHEEWMVSRRYFSLESMAKLKPDQTLLASASVLQK</sequence>
<evidence type="ECO:0000313" key="1">
    <source>
        <dbReference type="EMBL" id="CAB3395511.1"/>
    </source>
</evidence>
<dbReference type="AlphaFoldDB" id="A0A6F9EDU0"/>
<organism evidence="1 2">
    <name type="scientific">Kyrpidia spormannii</name>
    <dbReference type="NCBI Taxonomy" id="2055160"/>
    <lineage>
        <taxon>Bacteria</taxon>
        <taxon>Bacillati</taxon>
        <taxon>Bacillota</taxon>
        <taxon>Bacilli</taxon>
        <taxon>Bacillales</taxon>
        <taxon>Alicyclobacillaceae</taxon>
        <taxon>Kyrpidia</taxon>
    </lineage>
</organism>
<dbReference type="Proteomes" id="UP000502196">
    <property type="component" value="Chromosome"/>
</dbReference>
<accession>A0A6F9EDU0</accession>
<name>A0A6F9EDU0_9BACL</name>
<protein>
    <submittedName>
        <fullName evidence="1">Uncharacterized protein</fullName>
    </submittedName>
</protein>
<evidence type="ECO:0000313" key="2">
    <source>
        <dbReference type="Proteomes" id="UP000502196"/>
    </source>
</evidence>